<dbReference type="EMBL" id="JBHTCP010000051">
    <property type="protein sequence ID" value="MFC7373362.1"/>
    <property type="molecule type" value="Genomic_DNA"/>
</dbReference>
<reference evidence="10" key="1">
    <citation type="journal article" date="2019" name="Int. J. Syst. Evol. Microbiol.">
        <title>The Global Catalogue of Microorganisms (GCM) 10K type strain sequencing project: providing services to taxonomists for standard genome sequencing and annotation.</title>
        <authorList>
            <consortium name="The Broad Institute Genomics Platform"/>
            <consortium name="The Broad Institute Genome Sequencing Center for Infectious Disease"/>
            <person name="Wu L."/>
            <person name="Ma J."/>
        </authorList>
    </citation>
    <scope>NUCLEOTIDE SEQUENCE [LARGE SCALE GENOMIC DNA]</scope>
    <source>
        <strain evidence="10">NBRC 106396</strain>
    </source>
</reference>
<organism evidence="9 10">
    <name type="scientific">Fictibacillus iocasae</name>
    <dbReference type="NCBI Taxonomy" id="2715437"/>
    <lineage>
        <taxon>Bacteria</taxon>
        <taxon>Bacillati</taxon>
        <taxon>Bacillota</taxon>
        <taxon>Bacilli</taxon>
        <taxon>Bacillales</taxon>
        <taxon>Fictibacillaceae</taxon>
        <taxon>Fictibacillus</taxon>
    </lineage>
</organism>
<evidence type="ECO:0000256" key="4">
    <source>
        <dbReference type="ARBA" id="ARBA00023054"/>
    </source>
</evidence>
<keyword evidence="8" id="KW-1003">Cell membrane</keyword>
<dbReference type="RefSeq" id="WP_379751209.1">
    <property type="nucleotide sequence ID" value="NZ_JBHTCP010000051.1"/>
</dbReference>
<sequence length="564" mass="65854">MTLPIVAAVIAVLLLIGYGAWSRRKIYNEIDVLEGLKIQIMNRPLTDEIAKVKGLVMIGETEEKFESWRNEWDEMVTVILPGLEEDLFDAEEYADKYRFGKAREITRQAKRTLDSISSRIQIITAEINELITSEELNREQIIEAKEQYLQAKKYYLTHLRSLGQTASVFDKEFEDIQHKFEEFEQLTSAGSHLEARQILVESANRLHVTKTKMQAVPELLVSVQSDLPSQLRNLKEGFHEMEQQGYVLNHIVIEKEIEQLSNNLSDVTEKIYRIETEDSQKELDEMFSKVDQLYELLENEVVSKQFVLKEREHIAEILNDMRINMENLREETDIVSLTYQIDHNESEMQKKIEKLYNKLQNRFNLIEESIVSKKDSFSVIREMIEEMKSQLDELQRSQKIYQEMLLNLRKDELHTKDKLKELRRKLLEARRMVQKSNLPGLPEHYLVTIAKAEEYIIEVSKKLDEKPLEISEVSYVLEKALVAVEEGYEETAKMIETAQLAEQLIQYGNRFRSSYQNVSIRLIEAEIAFRNCQYEDALQIAGSAVESVHPGVLKQMEINMKAHV</sequence>
<keyword evidence="6 8" id="KW-0717">Septation</keyword>
<dbReference type="Pfam" id="PF06160">
    <property type="entry name" value="EzrA"/>
    <property type="match status" value="1"/>
</dbReference>
<keyword evidence="3 8" id="KW-1133">Transmembrane helix</keyword>
<gene>
    <name evidence="8 9" type="primary">ezrA</name>
    <name evidence="9" type="ORF">ACFQPF_17115</name>
</gene>
<keyword evidence="5 8" id="KW-0472">Membrane</keyword>
<protein>
    <recommendedName>
        <fullName evidence="8">Septation ring formation regulator EzrA</fullName>
    </recommendedName>
</protein>
<dbReference type="HAMAP" id="MF_00728">
    <property type="entry name" value="EzrA"/>
    <property type="match status" value="1"/>
</dbReference>
<keyword evidence="10" id="KW-1185">Reference proteome</keyword>
<evidence type="ECO:0000313" key="10">
    <source>
        <dbReference type="Proteomes" id="UP001596549"/>
    </source>
</evidence>
<evidence type="ECO:0000256" key="7">
    <source>
        <dbReference type="ARBA" id="ARBA00023306"/>
    </source>
</evidence>
<feature type="coiled-coil region" evidence="8">
    <location>
        <begin position="250"/>
        <end position="277"/>
    </location>
</feature>
<evidence type="ECO:0000256" key="5">
    <source>
        <dbReference type="ARBA" id="ARBA00023136"/>
    </source>
</evidence>
<evidence type="ECO:0000256" key="1">
    <source>
        <dbReference type="ARBA" id="ARBA00022618"/>
    </source>
</evidence>
<comment type="similarity">
    <text evidence="8">Belongs to the EzrA family.</text>
</comment>
<keyword evidence="2 8" id="KW-0812">Transmembrane</keyword>
<proteinExistence type="inferred from homology"/>
<keyword evidence="4 8" id="KW-0175">Coiled coil</keyword>
<feature type="topological domain" description="Cytoplasmic" evidence="8">
    <location>
        <begin position="23"/>
        <end position="564"/>
    </location>
</feature>
<evidence type="ECO:0000256" key="8">
    <source>
        <dbReference type="HAMAP-Rule" id="MF_00728"/>
    </source>
</evidence>
<dbReference type="Proteomes" id="UP001596549">
    <property type="component" value="Unassembled WGS sequence"/>
</dbReference>
<evidence type="ECO:0000313" key="9">
    <source>
        <dbReference type="EMBL" id="MFC7373362.1"/>
    </source>
</evidence>
<comment type="function">
    <text evidence="8">Negative regulator of FtsZ ring formation; modulates the frequency and position of FtsZ ring formation. Inhibits FtsZ ring formation at polar sites. Interacts either with FtsZ or with one of its binding partners to promote depolymerization.</text>
</comment>
<keyword evidence="1 8" id="KW-0132">Cell division</keyword>
<dbReference type="InterPro" id="IPR010379">
    <property type="entry name" value="EzrA"/>
</dbReference>
<accession>A0ABW2NU07</accession>
<evidence type="ECO:0000256" key="2">
    <source>
        <dbReference type="ARBA" id="ARBA00022692"/>
    </source>
</evidence>
<comment type="caution">
    <text evidence="9">The sequence shown here is derived from an EMBL/GenBank/DDBJ whole genome shotgun (WGS) entry which is preliminary data.</text>
</comment>
<keyword evidence="7 8" id="KW-0131">Cell cycle</keyword>
<feature type="coiled-coil region" evidence="8">
    <location>
        <begin position="377"/>
        <end position="411"/>
    </location>
</feature>
<evidence type="ECO:0000256" key="3">
    <source>
        <dbReference type="ARBA" id="ARBA00022989"/>
    </source>
</evidence>
<feature type="topological domain" description="Extracellular" evidence="8">
    <location>
        <begin position="1"/>
        <end position="3"/>
    </location>
</feature>
<name>A0ABW2NU07_9BACL</name>
<dbReference type="NCBIfam" id="NF003413">
    <property type="entry name" value="PRK04778.1-7"/>
    <property type="match status" value="1"/>
</dbReference>
<evidence type="ECO:0000256" key="6">
    <source>
        <dbReference type="ARBA" id="ARBA00023210"/>
    </source>
</evidence>
<comment type="subcellular location">
    <subcellularLocation>
        <location evidence="8">Cell membrane</location>
        <topology evidence="8">Single-pass membrane protein</topology>
    </subcellularLocation>
    <text evidence="8">Colocalized with FtsZ to the nascent septal site.</text>
</comment>